<dbReference type="GO" id="GO:0045127">
    <property type="term" value="F:N-acetylglucosamine kinase activity"/>
    <property type="evidence" value="ECO:0007669"/>
    <property type="project" value="InterPro"/>
</dbReference>
<dbReference type="RefSeq" id="WP_065254420.1">
    <property type="nucleotide sequence ID" value="NZ_JAQLCW010000009.1"/>
</dbReference>
<dbReference type="InterPro" id="IPR039758">
    <property type="entry name" value="NAGK-like"/>
</dbReference>
<name>A0A1B8RSE3_9CLOT</name>
<accession>A0A1B8RSE3</accession>
<dbReference type="PANTHER" id="PTHR12862:SF0">
    <property type="entry name" value="N-ACETYL-D-GLUCOSAMINE KINASE"/>
    <property type="match status" value="1"/>
</dbReference>
<evidence type="ECO:0000313" key="2">
    <source>
        <dbReference type="EMBL" id="OBY11722.1"/>
    </source>
</evidence>
<dbReference type="Pfam" id="PF01869">
    <property type="entry name" value="BcrAD_BadFG"/>
    <property type="match status" value="1"/>
</dbReference>
<protein>
    <recommendedName>
        <fullName evidence="1">ATPase BadF/BadG/BcrA/BcrD type domain-containing protein</fullName>
    </recommendedName>
</protein>
<dbReference type="OrthoDB" id="9772633at2"/>
<dbReference type="Gene3D" id="3.30.420.40">
    <property type="match status" value="2"/>
</dbReference>
<dbReference type="InterPro" id="IPR002731">
    <property type="entry name" value="ATPase_BadF"/>
</dbReference>
<dbReference type="AlphaFoldDB" id="A0A1B8RSE3"/>
<comment type="caution">
    <text evidence="2">The sequence shown here is derived from an EMBL/GenBank/DDBJ whole genome shotgun (WGS) entry which is preliminary data.</text>
</comment>
<dbReference type="Proteomes" id="UP000092714">
    <property type="component" value="Unassembled WGS sequence"/>
</dbReference>
<evidence type="ECO:0000259" key="1">
    <source>
        <dbReference type="Pfam" id="PF01869"/>
    </source>
</evidence>
<reference evidence="2 3" key="1">
    <citation type="submission" date="2016-06" db="EMBL/GenBank/DDBJ databases">
        <authorList>
            <person name="Kjaerup R.B."/>
            <person name="Dalgaard T.S."/>
            <person name="Juul-Madsen H.R."/>
        </authorList>
    </citation>
    <scope>NUCLEOTIDE SEQUENCE [LARGE SCALE GENOMIC DNA]</scope>
    <source>
        <strain evidence="2 3">373-A1</strain>
    </source>
</reference>
<dbReference type="CDD" id="cd24007">
    <property type="entry name" value="ASKHA_NBD_eukNAGK-like"/>
    <property type="match status" value="1"/>
</dbReference>
<gene>
    <name evidence="2" type="ORF">CP373A1_04865</name>
</gene>
<feature type="domain" description="ATPase BadF/BadG/BcrA/BcrD type" evidence="1">
    <location>
        <begin position="4"/>
        <end position="297"/>
    </location>
</feature>
<dbReference type="EMBL" id="MAPZ01000011">
    <property type="protein sequence ID" value="OBY11722.1"/>
    <property type="molecule type" value="Genomic_DNA"/>
</dbReference>
<organism evidence="2 3">
    <name type="scientific">Clostridium paraputrificum</name>
    <dbReference type="NCBI Taxonomy" id="29363"/>
    <lineage>
        <taxon>Bacteria</taxon>
        <taxon>Bacillati</taxon>
        <taxon>Bacillota</taxon>
        <taxon>Clostridia</taxon>
        <taxon>Eubacteriales</taxon>
        <taxon>Clostridiaceae</taxon>
        <taxon>Clostridium</taxon>
    </lineage>
</organism>
<dbReference type="SUPFAM" id="SSF53067">
    <property type="entry name" value="Actin-like ATPase domain"/>
    <property type="match status" value="2"/>
</dbReference>
<keyword evidence="3" id="KW-1185">Reference proteome</keyword>
<dbReference type="PANTHER" id="PTHR12862">
    <property type="entry name" value="BADF TYPE ATPASE DOMAIN-CONTAINING PROTEIN"/>
    <property type="match status" value="1"/>
</dbReference>
<proteinExistence type="predicted"/>
<evidence type="ECO:0000313" key="3">
    <source>
        <dbReference type="Proteomes" id="UP000092714"/>
    </source>
</evidence>
<dbReference type="eggNOG" id="COG2971">
    <property type="taxonomic scope" value="Bacteria"/>
</dbReference>
<dbReference type="InterPro" id="IPR043129">
    <property type="entry name" value="ATPase_NBD"/>
</dbReference>
<sequence length="301" mass="33128">MYYIGVDAGGTKTLFSLFNHEGNVLYKVVLGTCHFMQVGYEGLYSVIKEGINNILENSPVEIEKKDLIVSLGLAGYGKNPEIRENIESSVAKACSGIKYLLHNDVEIAMKGALGGKDGIVVIAGTGSIAFSINEGKTKRTGGWGFSIGDEGSAYWIGNKTLNAFSKEADGRLPKGELYNIVMKECGFGDPYELISYVNEKLKFKREEIAKFSLICSKAAEKNDEVAISIFNDAGKEIAELINLLLIDFKEDNVPVSYIGGVFKSEELIKTPIMKYMNKKGRLKTPLYTPEYGAYLYGIEEK</sequence>